<sequence length="88" mass="9508">MGGGNRRSKGRGRRNNNTNGNVTPTKNPKSRNRRGSDVKTHSLSMVVSCPIGTFPLPPTLQDVLPNEKPRMTSAQLRLPILQTSAVGS</sequence>
<evidence type="ECO:0000313" key="2">
    <source>
        <dbReference type="EMBL" id="QCD80549.1"/>
    </source>
</evidence>
<name>A0A4D6KY56_VIGUN</name>
<feature type="region of interest" description="Disordered" evidence="1">
    <location>
        <begin position="1"/>
        <end position="41"/>
    </location>
</feature>
<organism evidence="2 3">
    <name type="scientific">Vigna unguiculata</name>
    <name type="common">Cowpea</name>
    <dbReference type="NCBI Taxonomy" id="3917"/>
    <lineage>
        <taxon>Eukaryota</taxon>
        <taxon>Viridiplantae</taxon>
        <taxon>Streptophyta</taxon>
        <taxon>Embryophyta</taxon>
        <taxon>Tracheophyta</taxon>
        <taxon>Spermatophyta</taxon>
        <taxon>Magnoliopsida</taxon>
        <taxon>eudicotyledons</taxon>
        <taxon>Gunneridae</taxon>
        <taxon>Pentapetalae</taxon>
        <taxon>rosids</taxon>
        <taxon>fabids</taxon>
        <taxon>Fabales</taxon>
        <taxon>Fabaceae</taxon>
        <taxon>Papilionoideae</taxon>
        <taxon>50 kb inversion clade</taxon>
        <taxon>NPAAA clade</taxon>
        <taxon>indigoferoid/millettioid clade</taxon>
        <taxon>Phaseoleae</taxon>
        <taxon>Vigna</taxon>
    </lineage>
</organism>
<protein>
    <submittedName>
        <fullName evidence="2">Uncharacterized protein</fullName>
    </submittedName>
</protein>
<evidence type="ECO:0000313" key="3">
    <source>
        <dbReference type="Proteomes" id="UP000501690"/>
    </source>
</evidence>
<reference evidence="2 3" key="1">
    <citation type="submission" date="2019-04" db="EMBL/GenBank/DDBJ databases">
        <title>An improved genome assembly and genetic linkage map for asparagus bean, Vigna unguiculata ssp. sesquipedialis.</title>
        <authorList>
            <person name="Xia Q."/>
            <person name="Zhang R."/>
            <person name="Dong Y."/>
        </authorList>
    </citation>
    <scope>NUCLEOTIDE SEQUENCE [LARGE SCALE GENOMIC DNA]</scope>
    <source>
        <tissue evidence="2">Leaf</tissue>
    </source>
</reference>
<evidence type="ECO:0000256" key="1">
    <source>
        <dbReference type="SAM" id="MobiDB-lite"/>
    </source>
</evidence>
<gene>
    <name evidence="2" type="ORF">DEO72_LG2g870</name>
</gene>
<accession>A0A4D6KY56</accession>
<dbReference type="EMBL" id="CP039346">
    <property type="protein sequence ID" value="QCD80549.1"/>
    <property type="molecule type" value="Genomic_DNA"/>
</dbReference>
<proteinExistence type="predicted"/>
<dbReference type="Proteomes" id="UP000501690">
    <property type="component" value="Linkage Group LG2"/>
</dbReference>
<dbReference type="AlphaFoldDB" id="A0A4D6KY56"/>
<feature type="compositionally biased region" description="Basic residues" evidence="1">
    <location>
        <begin position="1"/>
        <end position="14"/>
    </location>
</feature>
<keyword evidence="3" id="KW-1185">Reference proteome</keyword>